<dbReference type="PANTHER" id="PTHR45749:SF21">
    <property type="entry name" value="DUF4371 DOMAIN-CONTAINING PROTEIN"/>
    <property type="match status" value="1"/>
</dbReference>
<sequence length="433" mass="49485">MKLFQYTSEKDSKLLEYYSTIPKNATSTSAAMHNEIIELLKRHAVSLVVDEIKCFDVPNFTLKCDRTHDLSNTENLAIVIRYLQNGRILEKLVAMPTTQHYDAETLADLMIKELTNLCSDPKRMLLQCFDDASVMSGKIGGAQRKIQNRLEEYIPYVHCLNHQLHLVVVNTIKRIPELATFFDTINILHNFIKRPKIASLWKGLKLPRLMEHRWLGHFTAIENHSKIVGLLTECTDSSDSKTCIEATGILHQVRSPKIAKSEITKPRNSLIFDEILKQMSQFNVIEERMCRKVAGPNVFQIMLLKPWYHHDWITFHHKIYFAIIDESLGELDNRFSEQSDSLYSSLASLLPTSETFLDFDALKPLSNLVNCDKSALLSELTVAKAYISKQIMMTLLDSLGSLRIAKDALPNVYLLYGAALTLDLAQLHVNHHF</sequence>
<name>A0A6P7T4L6_9MOLL</name>
<proteinExistence type="predicted"/>
<dbReference type="Proteomes" id="UP000515154">
    <property type="component" value="Linkage group LG15"/>
</dbReference>
<dbReference type="AlphaFoldDB" id="A0A6P7T4L6"/>
<dbReference type="InterPro" id="IPR012337">
    <property type="entry name" value="RNaseH-like_sf"/>
</dbReference>
<reference evidence="2" key="1">
    <citation type="submission" date="2025-08" db="UniProtKB">
        <authorList>
            <consortium name="RefSeq"/>
        </authorList>
    </citation>
    <scope>IDENTIFICATION</scope>
</reference>
<organism evidence="1 2">
    <name type="scientific">Octopus sinensis</name>
    <name type="common">East Asian common octopus</name>
    <dbReference type="NCBI Taxonomy" id="2607531"/>
    <lineage>
        <taxon>Eukaryota</taxon>
        <taxon>Metazoa</taxon>
        <taxon>Spiralia</taxon>
        <taxon>Lophotrochozoa</taxon>
        <taxon>Mollusca</taxon>
        <taxon>Cephalopoda</taxon>
        <taxon>Coleoidea</taxon>
        <taxon>Octopodiformes</taxon>
        <taxon>Octopoda</taxon>
        <taxon>Incirrata</taxon>
        <taxon>Octopodidae</taxon>
        <taxon>Octopus</taxon>
    </lineage>
</organism>
<dbReference type="RefSeq" id="XP_029645729.1">
    <property type="nucleotide sequence ID" value="XM_029789869.1"/>
</dbReference>
<evidence type="ECO:0000313" key="2">
    <source>
        <dbReference type="RefSeq" id="XP_029645729.1"/>
    </source>
</evidence>
<dbReference type="SUPFAM" id="SSF53098">
    <property type="entry name" value="Ribonuclease H-like"/>
    <property type="match status" value="1"/>
</dbReference>
<protein>
    <submittedName>
        <fullName evidence="2">Uncharacterized protein LOC115219693</fullName>
    </submittedName>
</protein>
<dbReference type="PANTHER" id="PTHR45749">
    <property type="match status" value="1"/>
</dbReference>
<dbReference type="KEGG" id="osn:115219693"/>
<keyword evidence="1" id="KW-1185">Reference proteome</keyword>
<evidence type="ECO:0000313" key="1">
    <source>
        <dbReference type="Proteomes" id="UP000515154"/>
    </source>
</evidence>
<accession>A0A6P7T4L6</accession>
<gene>
    <name evidence="2" type="primary">LOC115219693</name>
</gene>